<dbReference type="Pfam" id="PF01917">
    <property type="entry name" value="Flagellin_arch-type"/>
    <property type="match status" value="1"/>
</dbReference>
<dbReference type="PANTHER" id="PTHR42200:SF2">
    <property type="entry name" value="ARCHAEAL FLAGELLA-RELATED PROTEIN F"/>
    <property type="match status" value="1"/>
</dbReference>
<dbReference type="KEGG" id="harc:HARCEL1_09190"/>
<gene>
    <name evidence="1" type="ORF">HARCEL1_09190</name>
</gene>
<name>A0A2R4X272_9EURY</name>
<evidence type="ECO:0000313" key="1">
    <source>
        <dbReference type="EMBL" id="AWB27875.1"/>
    </source>
</evidence>
<keyword evidence="1" id="KW-0282">Flagellum</keyword>
<keyword evidence="2" id="KW-1185">Reference proteome</keyword>
<dbReference type="GO" id="GO:0097588">
    <property type="term" value="P:archaeal or bacterial-type flagellum-dependent cell motility"/>
    <property type="evidence" value="ECO:0007669"/>
    <property type="project" value="InterPro"/>
</dbReference>
<protein>
    <submittedName>
        <fullName evidence="1">Flagellar protein G</fullName>
    </submittedName>
</protein>
<dbReference type="EMBL" id="CP028858">
    <property type="protein sequence ID" value="AWB27875.1"/>
    <property type="molecule type" value="Genomic_DNA"/>
</dbReference>
<dbReference type="InterPro" id="IPR002774">
    <property type="entry name" value="Flagellin_arc-type"/>
</dbReference>
<dbReference type="PANTHER" id="PTHR42200">
    <property type="entry name" value="ARCHAEAL FLAGELLA-RELATED PROTEIN F-RELATED"/>
    <property type="match status" value="1"/>
</dbReference>
<sequence>MASVSASHLIIFIASILVAATVAGTITATVADMSQSLETQGVDVSDQIATDFAVITDAGAQVYDRDGAENVTLHVKNTGSRYLPDDASQIDVFVDGEYTTDVTVTIVDGTAWTPGSVARFDVAAPGLTTGDHRVKIVAGGHEEVFEFRL</sequence>
<dbReference type="RefSeq" id="WP_108382687.1">
    <property type="nucleotide sequence ID" value="NZ_CP028858.1"/>
</dbReference>
<proteinExistence type="predicted"/>
<reference evidence="1 2" key="1">
    <citation type="submission" date="2018-04" db="EMBL/GenBank/DDBJ databases">
        <title>Halococcoides cellulosivorans gen. nov., sp. nov., an extremely halophilic cellulose-utilizing haloarchaeon from hypersaline lakes.</title>
        <authorList>
            <person name="Sorokin D.Y."/>
            <person name="Toshchakov S.V."/>
            <person name="Samarov N.I."/>
            <person name="Korzhenkov A."/>
            <person name="Kublanov I.V."/>
        </authorList>
    </citation>
    <scope>NUCLEOTIDE SEQUENCE [LARGE SCALE GENOMIC DNA]</scope>
    <source>
        <strain evidence="1 2">HArcel1</strain>
    </source>
</reference>
<dbReference type="AlphaFoldDB" id="A0A2R4X272"/>
<dbReference type="GeneID" id="36512679"/>
<dbReference type="Proteomes" id="UP000244727">
    <property type="component" value="Chromosome"/>
</dbReference>
<evidence type="ECO:0000313" key="2">
    <source>
        <dbReference type="Proteomes" id="UP000244727"/>
    </source>
</evidence>
<dbReference type="GO" id="GO:0005198">
    <property type="term" value="F:structural molecule activity"/>
    <property type="evidence" value="ECO:0007669"/>
    <property type="project" value="InterPro"/>
</dbReference>
<accession>A0A2R4X272</accession>
<keyword evidence="1" id="KW-0966">Cell projection</keyword>
<keyword evidence="1" id="KW-0969">Cilium</keyword>
<organism evidence="1 2">
    <name type="scientific">Halococcoides cellulosivorans</name>
    <dbReference type="NCBI Taxonomy" id="1679096"/>
    <lineage>
        <taxon>Archaea</taxon>
        <taxon>Methanobacteriati</taxon>
        <taxon>Methanobacteriota</taxon>
        <taxon>Stenosarchaea group</taxon>
        <taxon>Halobacteria</taxon>
        <taxon>Halobacteriales</taxon>
        <taxon>Haloarculaceae</taxon>
        <taxon>Halococcoides</taxon>
    </lineage>
</organism>